<dbReference type="InterPro" id="IPR001841">
    <property type="entry name" value="Znf_RING"/>
</dbReference>
<evidence type="ECO:0000256" key="1">
    <source>
        <dbReference type="ARBA" id="ARBA00004370"/>
    </source>
</evidence>
<dbReference type="GO" id="GO:0008270">
    <property type="term" value="F:zinc ion binding"/>
    <property type="evidence" value="ECO:0007669"/>
    <property type="project" value="UniProtKB-KW"/>
</dbReference>
<evidence type="ECO:0000313" key="11">
    <source>
        <dbReference type="Proteomes" id="UP000452235"/>
    </source>
</evidence>
<reference evidence="10 11" key="1">
    <citation type="submission" date="2020-01" db="EMBL/GenBank/DDBJ databases">
        <title>Aspergillus terreus IFO 6365 whole genome shotgun sequence.</title>
        <authorList>
            <person name="Kanamasa S."/>
            <person name="Takahashi H."/>
        </authorList>
    </citation>
    <scope>NUCLEOTIDE SEQUENCE [LARGE SCALE GENOMIC DNA]</scope>
    <source>
        <strain evidence="10 11">IFO 6365</strain>
    </source>
</reference>
<accession>A0A5M3Z4U7</accession>
<dbReference type="Gene3D" id="3.30.40.10">
    <property type="entry name" value="Zinc/RING finger domain, C3HC4 (zinc finger)"/>
    <property type="match status" value="1"/>
</dbReference>
<protein>
    <submittedName>
        <fullName evidence="10">RING finger protein</fullName>
    </submittedName>
</protein>
<comment type="subcellular location">
    <subcellularLocation>
        <location evidence="1">Membrane</location>
    </subcellularLocation>
</comment>
<keyword evidence="6 9" id="KW-1133">Transmembrane helix</keyword>
<evidence type="ECO:0000256" key="5">
    <source>
        <dbReference type="ARBA" id="ARBA00022833"/>
    </source>
</evidence>
<evidence type="ECO:0000256" key="4">
    <source>
        <dbReference type="ARBA" id="ARBA00022771"/>
    </source>
</evidence>
<dbReference type="PANTHER" id="PTHR46539:SF1">
    <property type="entry name" value="E3 UBIQUITIN-PROTEIN LIGASE ATL42"/>
    <property type="match status" value="1"/>
</dbReference>
<feature type="compositionally biased region" description="Basic and acidic residues" evidence="8">
    <location>
        <begin position="142"/>
        <end position="159"/>
    </location>
</feature>
<feature type="compositionally biased region" description="Basic and acidic residues" evidence="8">
    <location>
        <begin position="94"/>
        <end position="135"/>
    </location>
</feature>
<dbReference type="PROSITE" id="PS50089">
    <property type="entry name" value="ZF_RING_2"/>
    <property type="match status" value="1"/>
</dbReference>
<sequence>MYARSEDKSNPAAPLGYLAPLCVAIFFIFVWAIVGARHRYIRQNQSDNPLDPESLVASRGFVGVISRSEVEKQFPLVNYSAWWTSRHQHDAEIKEIGKRDSTVSDSSKDDDTIGHHEDNTPADHPENPSETEGHDQSGTAPEHPDAHEDGREAVSPDPEDSHSLCAICMDAFEECDMIRPLTCGHIFHPSCVDPWLTKRQACCPLCKKTFSRNRDSSSETRRAPISFTAILPAPPGAVLLRNAIIPRGP</sequence>
<dbReference type="Pfam" id="PF13639">
    <property type="entry name" value="zf-RING_2"/>
    <property type="match status" value="1"/>
</dbReference>
<dbReference type="InterPro" id="IPR013083">
    <property type="entry name" value="Znf_RING/FYVE/PHD"/>
</dbReference>
<dbReference type="AlphaFoldDB" id="A0A5M3Z4U7"/>
<keyword evidence="3" id="KW-0479">Metal-binding</keyword>
<keyword evidence="4" id="KW-0863">Zinc-finger</keyword>
<keyword evidence="5" id="KW-0862">Zinc</keyword>
<keyword evidence="11" id="KW-1185">Reference proteome</keyword>
<feature type="region of interest" description="Disordered" evidence="8">
    <location>
        <begin position="94"/>
        <end position="159"/>
    </location>
</feature>
<keyword evidence="7 9" id="KW-0472">Membrane</keyword>
<evidence type="ECO:0000256" key="9">
    <source>
        <dbReference type="SAM" id="Phobius"/>
    </source>
</evidence>
<dbReference type="GO" id="GO:0016020">
    <property type="term" value="C:membrane"/>
    <property type="evidence" value="ECO:0007669"/>
    <property type="project" value="UniProtKB-SubCell"/>
</dbReference>
<proteinExistence type="predicted"/>
<name>A0A5M3Z4U7_ASPTE</name>
<dbReference type="EMBL" id="BLJY01000005">
    <property type="protein sequence ID" value="GFF16171.1"/>
    <property type="molecule type" value="Genomic_DNA"/>
</dbReference>
<dbReference type="SMART" id="SM00184">
    <property type="entry name" value="RING"/>
    <property type="match status" value="1"/>
</dbReference>
<dbReference type="VEuPathDB" id="FungiDB:ATEG_00007"/>
<evidence type="ECO:0000256" key="6">
    <source>
        <dbReference type="ARBA" id="ARBA00022989"/>
    </source>
</evidence>
<evidence type="ECO:0000256" key="8">
    <source>
        <dbReference type="SAM" id="MobiDB-lite"/>
    </source>
</evidence>
<evidence type="ECO:0000256" key="3">
    <source>
        <dbReference type="ARBA" id="ARBA00022723"/>
    </source>
</evidence>
<organism evidence="10 11">
    <name type="scientific">Aspergillus terreus</name>
    <dbReference type="NCBI Taxonomy" id="33178"/>
    <lineage>
        <taxon>Eukaryota</taxon>
        <taxon>Fungi</taxon>
        <taxon>Dikarya</taxon>
        <taxon>Ascomycota</taxon>
        <taxon>Pezizomycotina</taxon>
        <taxon>Eurotiomycetes</taxon>
        <taxon>Eurotiomycetidae</taxon>
        <taxon>Eurotiales</taxon>
        <taxon>Aspergillaceae</taxon>
        <taxon>Aspergillus</taxon>
        <taxon>Aspergillus subgen. Circumdati</taxon>
    </lineage>
</organism>
<feature type="transmembrane region" description="Helical" evidence="9">
    <location>
        <begin position="15"/>
        <end position="34"/>
    </location>
</feature>
<evidence type="ECO:0000313" key="10">
    <source>
        <dbReference type="EMBL" id="GFF16171.1"/>
    </source>
</evidence>
<dbReference type="SUPFAM" id="SSF57850">
    <property type="entry name" value="RING/U-box"/>
    <property type="match status" value="1"/>
</dbReference>
<comment type="caution">
    <text evidence="10">The sequence shown here is derived from an EMBL/GenBank/DDBJ whole genome shotgun (WGS) entry which is preliminary data.</text>
</comment>
<keyword evidence="2 9" id="KW-0812">Transmembrane</keyword>
<dbReference type="CDD" id="cd16454">
    <property type="entry name" value="RING-H2_PA-TM-RING"/>
    <property type="match status" value="1"/>
</dbReference>
<evidence type="ECO:0000256" key="7">
    <source>
        <dbReference type="ARBA" id="ARBA00023136"/>
    </source>
</evidence>
<dbReference type="OrthoDB" id="8062037at2759"/>
<dbReference type="PANTHER" id="PTHR46539">
    <property type="entry name" value="E3 UBIQUITIN-PROTEIN LIGASE ATL42"/>
    <property type="match status" value="1"/>
</dbReference>
<dbReference type="Proteomes" id="UP000452235">
    <property type="component" value="Unassembled WGS sequence"/>
</dbReference>
<gene>
    <name evidence="10" type="ORF">ATEIFO6365_0005036100</name>
</gene>
<evidence type="ECO:0000256" key="2">
    <source>
        <dbReference type="ARBA" id="ARBA00022692"/>
    </source>
</evidence>